<dbReference type="Gene3D" id="3.80.10.10">
    <property type="entry name" value="Ribonuclease Inhibitor"/>
    <property type="match status" value="1"/>
</dbReference>
<evidence type="ECO:0000313" key="3">
    <source>
        <dbReference type="Proteomes" id="UP001556367"/>
    </source>
</evidence>
<name>A0ABR3J050_9AGAR</name>
<evidence type="ECO:0000313" key="2">
    <source>
        <dbReference type="EMBL" id="KAL0948840.1"/>
    </source>
</evidence>
<dbReference type="Proteomes" id="UP001556367">
    <property type="component" value="Unassembled WGS sequence"/>
</dbReference>
<sequence length="606" mass="68339">MASSSSKKAPICLTDELLALLSTITLGELSQQELDELEGKVTYAVSAVRSLRNMTSPVHRLPIEVLCLIFSELHNMERPAGYLPRIQPFQTIDAVASVCKRWRDASLSCPELWSSIYKARGTTHFSLARSGSVPLKIYYRDTVWRWVPTPIPNGWGHPSPPINVDTAARDNSIVFLNTISIQSERIEEIHLLNIDLDVMSETEFITTPMPNLESLTISMNDRYKSGWSAPPTWTLSTLFGGGTPKLRRVALHNSPSFPGHTFQNLTHLFLASQLPMQRMTMANFLQILGASPMIEELAIVDAGPFPDELTHTPVQLAHIRILCLGAMGAAEQVVQLLAYLVIPHHIEFYLWGGSLSGGETLDSIFPLYRTQDTALKAFRITFFPHPHASSTTIWRGSHRYAVFSTPTELQVDGRLDPAQFMFDAPRLLNMHSLEELWIGCEFANEPSIEMWRDFFFALPWLQTLVISRRTSHQIITALTLPKNDTDGELLCPSLENLRIYDDPSLSVLRLSIFAEQRMRRGRPLHLCEVISNGFKSTNRTYSPDAWAAEPSYPLSDGLRSDLMYLEEYIMAVKCDQVLTNPQWDVLSAWPPPVYSWLADPVSLSTW</sequence>
<dbReference type="EMBL" id="JASNQZ010000012">
    <property type="protein sequence ID" value="KAL0948840.1"/>
    <property type="molecule type" value="Genomic_DNA"/>
</dbReference>
<gene>
    <name evidence="2" type="ORF">HGRIS_008962</name>
</gene>
<evidence type="ECO:0000259" key="1">
    <source>
        <dbReference type="Pfam" id="PF12937"/>
    </source>
</evidence>
<comment type="caution">
    <text evidence="2">The sequence shown here is derived from an EMBL/GenBank/DDBJ whole genome shotgun (WGS) entry which is preliminary data.</text>
</comment>
<feature type="domain" description="F-box" evidence="1">
    <location>
        <begin position="59"/>
        <end position="117"/>
    </location>
</feature>
<dbReference type="Pfam" id="PF12937">
    <property type="entry name" value="F-box-like"/>
    <property type="match status" value="1"/>
</dbReference>
<organism evidence="2 3">
    <name type="scientific">Hohenbuehelia grisea</name>
    <dbReference type="NCBI Taxonomy" id="104357"/>
    <lineage>
        <taxon>Eukaryota</taxon>
        <taxon>Fungi</taxon>
        <taxon>Dikarya</taxon>
        <taxon>Basidiomycota</taxon>
        <taxon>Agaricomycotina</taxon>
        <taxon>Agaricomycetes</taxon>
        <taxon>Agaricomycetidae</taxon>
        <taxon>Agaricales</taxon>
        <taxon>Pleurotineae</taxon>
        <taxon>Pleurotaceae</taxon>
        <taxon>Hohenbuehelia</taxon>
    </lineage>
</organism>
<accession>A0ABR3J050</accession>
<protein>
    <recommendedName>
        <fullName evidence="1">F-box domain-containing protein</fullName>
    </recommendedName>
</protein>
<dbReference type="Gene3D" id="1.20.1280.50">
    <property type="match status" value="1"/>
</dbReference>
<reference evidence="3" key="1">
    <citation type="submission" date="2024-06" db="EMBL/GenBank/DDBJ databases">
        <title>Multi-omics analyses provide insights into the biosynthesis of the anticancer antibiotic pleurotin in Hohenbuehelia grisea.</title>
        <authorList>
            <person name="Weaver J.A."/>
            <person name="Alberti F."/>
        </authorList>
    </citation>
    <scope>NUCLEOTIDE SEQUENCE [LARGE SCALE GENOMIC DNA]</scope>
    <source>
        <strain evidence="3">T-177</strain>
    </source>
</reference>
<dbReference type="SUPFAM" id="SSF52047">
    <property type="entry name" value="RNI-like"/>
    <property type="match status" value="1"/>
</dbReference>
<dbReference type="InterPro" id="IPR032675">
    <property type="entry name" value="LRR_dom_sf"/>
</dbReference>
<proteinExistence type="predicted"/>
<dbReference type="InterPro" id="IPR036047">
    <property type="entry name" value="F-box-like_dom_sf"/>
</dbReference>
<dbReference type="InterPro" id="IPR001810">
    <property type="entry name" value="F-box_dom"/>
</dbReference>
<dbReference type="SUPFAM" id="SSF81383">
    <property type="entry name" value="F-box domain"/>
    <property type="match status" value="1"/>
</dbReference>
<keyword evidence="3" id="KW-1185">Reference proteome</keyword>